<dbReference type="EMBL" id="BART01008574">
    <property type="protein sequence ID" value="GAG55302.1"/>
    <property type="molecule type" value="Genomic_DNA"/>
</dbReference>
<evidence type="ECO:0000259" key="1">
    <source>
        <dbReference type="Pfam" id="PF01909"/>
    </source>
</evidence>
<name>X0ZAI1_9ZZZZ</name>
<feature type="domain" description="Polymerase nucleotidyl transferase" evidence="1">
    <location>
        <begin position="6"/>
        <end position="89"/>
    </location>
</feature>
<protein>
    <recommendedName>
        <fullName evidence="1">Polymerase nucleotidyl transferase domain-containing protein</fullName>
    </recommendedName>
</protein>
<dbReference type="Gene3D" id="3.30.460.10">
    <property type="entry name" value="Beta Polymerase, domain 2"/>
    <property type="match status" value="1"/>
</dbReference>
<dbReference type="Pfam" id="PF01909">
    <property type="entry name" value="NTP_transf_2"/>
    <property type="match status" value="1"/>
</dbReference>
<dbReference type="SUPFAM" id="SSF81301">
    <property type="entry name" value="Nucleotidyltransferase"/>
    <property type="match status" value="1"/>
</dbReference>
<organism evidence="2">
    <name type="scientific">marine sediment metagenome</name>
    <dbReference type="NCBI Taxonomy" id="412755"/>
    <lineage>
        <taxon>unclassified sequences</taxon>
        <taxon>metagenomes</taxon>
        <taxon>ecological metagenomes</taxon>
    </lineage>
</organism>
<reference evidence="2" key="1">
    <citation type="journal article" date="2014" name="Front. Microbiol.">
        <title>High frequency of phylogenetically diverse reductive dehalogenase-homologous genes in deep subseafloor sedimentary metagenomes.</title>
        <authorList>
            <person name="Kawai M."/>
            <person name="Futagami T."/>
            <person name="Toyoda A."/>
            <person name="Takaki Y."/>
            <person name="Nishi S."/>
            <person name="Hori S."/>
            <person name="Arai W."/>
            <person name="Tsubouchi T."/>
            <person name="Morono Y."/>
            <person name="Uchiyama I."/>
            <person name="Ito T."/>
            <person name="Fujiyama A."/>
            <person name="Inagaki F."/>
            <person name="Takami H."/>
        </authorList>
    </citation>
    <scope>NUCLEOTIDE SEQUENCE</scope>
    <source>
        <strain evidence="2">Expedition CK06-06</strain>
    </source>
</reference>
<proteinExistence type="predicted"/>
<dbReference type="AlphaFoldDB" id="X0ZAI1"/>
<evidence type="ECO:0000313" key="2">
    <source>
        <dbReference type="EMBL" id="GAG55302.1"/>
    </source>
</evidence>
<accession>X0ZAI1</accession>
<sequence length="139" mass="16775">MKLDELRKIRENLNFLKEKYNAVVYGSYVEGGIRPNSDIDITVLSYETKKEKNIELQKDLLGKLPLKYDIRIFELLPIYIKISIIENYKVIFGDPLEISEYFYYFRKKWDDCKHRILSNQFSSYHERLSLIRLLKNTIR</sequence>
<dbReference type="InterPro" id="IPR002934">
    <property type="entry name" value="Polymerase_NTP_transf_dom"/>
</dbReference>
<dbReference type="GO" id="GO:0016779">
    <property type="term" value="F:nucleotidyltransferase activity"/>
    <property type="evidence" value="ECO:0007669"/>
    <property type="project" value="InterPro"/>
</dbReference>
<dbReference type="CDD" id="cd05403">
    <property type="entry name" value="NT_KNTase_like"/>
    <property type="match status" value="1"/>
</dbReference>
<comment type="caution">
    <text evidence="2">The sequence shown here is derived from an EMBL/GenBank/DDBJ whole genome shotgun (WGS) entry which is preliminary data.</text>
</comment>
<gene>
    <name evidence="2" type="ORF">S01H4_19255</name>
</gene>
<dbReference type="InterPro" id="IPR052930">
    <property type="entry name" value="TA_antitoxin_MntA"/>
</dbReference>
<dbReference type="InterPro" id="IPR043519">
    <property type="entry name" value="NT_sf"/>
</dbReference>
<dbReference type="PANTHER" id="PTHR43852:SF3">
    <property type="entry name" value="NUCLEOTIDYLTRANSFERASE"/>
    <property type="match status" value="1"/>
</dbReference>
<dbReference type="PANTHER" id="PTHR43852">
    <property type="entry name" value="NUCLEOTIDYLTRANSFERASE"/>
    <property type="match status" value="1"/>
</dbReference>